<feature type="region of interest" description="Disordered" evidence="1">
    <location>
        <begin position="395"/>
        <end position="441"/>
    </location>
</feature>
<feature type="compositionally biased region" description="Basic and acidic residues" evidence="1">
    <location>
        <begin position="711"/>
        <end position="720"/>
    </location>
</feature>
<sequence length="1257" mass="143710">MSVCHEDTCSKQMIPVQITHESRPRTTEELFKCRKYSSIQSSVPKYNRVQDRYSVRTCPKNLREEIRKSRSKKGTTEDKEIKDKRHSKSANNVKTDNRRMTGNVNIYICSEATENTQVSKKEKKVQQSSSETTTTERSKISSSKLVTRIKNRRRKQRAKELSSFECVSKKEESSDNSTTCSYVTKYTESKSATRVRNGSYIDVCNNLDNDICVKETESTLSDCECQHANISDTIVEINKSDLSFERSKFVICDKVEKPCSTIYPTKSMSNSESEEWSSKSICSSSRNADYVPCDTWSLEPNYRTTDTEKSRKPKRTLDLCKYHIKDRESITRCVRCNCKTTKHFSKVEKEPWIVCNCITEEEEGEVSVKPDTDREEEKITVCRKRSGDVKLEPRTKDIDHLRDSKEELEDVDSKDAKISEGEVEEDTDKAMHEDNQEKLSTTPETKLLVPFAPRRLIRPETRVLQTLLRQVQSVKPVAPPKQDAQPKSKPVSPNILRKFHLPKHYTLLGQSLEKETSIEETGKEVTENKKVESKETSEDKNDSKDKDTKNFPERVRGSFLYKGLKKMIGKTEQSVTRAEKSGEGEDDGIIEPISDNTNIDIPEIEADKSESVVKSNEIKGTNKEKEKKSKLFSYVPMMIKKDKSEKNVVTSENSSKNERKENKSSNKTDPANLTDPIDTAASNPTDDLTESTKEETKTINTINKDGVIPDAIKEKQDKSKLAVGKIALPDQDQHTDDVLSEKENEEPPKTHDPQETNKKRELHESLRKSQVRKASNVEEERLSVTRKPQVRKGSGVEEKKLSVSREPAIQEQKPTKNMYSEEEPVTACTEPYKLQSRTYISSKPSSKPYTICTNSKYVKQPTINESTTVQENTCNCCCPPTTLRNVTEPISHPKSCLKKERQCCHSESQETTSSTPYHDKKNWEGCGCRRIISCNGCCRPRNECSCRRTVICTVCYKPKNKCHCKSMYETKSNQKTDGYMKSMFCLYCDNPRDKCTCRAPIRKCSCCDLSGDLCLCKDQKSNCDGRPVLTEPENSRTMYVTAWKPREEVRRYFSRNLADLRTDSINECCCCEKLKPHNSDDLPYQRLSVFSDVMDELQQKMSESICCARCKKIPCCCNVVAERDEGREDRKIKYCISPKTRRKIIAVCMEKSRNNCKCESNQTKSDKQKKIIVALCCACQATPCRCKKSKSNQKRPKAKCYYCKNSPCICIAARERNKPRPCRCTDSPCRAKEKESLPCGKTFIKPKSNDEKTICVR</sequence>
<feature type="compositionally biased region" description="Polar residues" evidence="1">
    <location>
        <begin position="89"/>
        <end position="98"/>
    </location>
</feature>
<feature type="compositionally biased region" description="Basic and acidic residues" evidence="1">
    <location>
        <begin position="395"/>
        <end position="420"/>
    </location>
</feature>
<accession>A0AAJ7N3L8</accession>
<evidence type="ECO:0000256" key="1">
    <source>
        <dbReference type="SAM" id="MobiDB-lite"/>
    </source>
</evidence>
<dbReference type="KEGG" id="ccal:108622086"/>
<reference evidence="3" key="1">
    <citation type="submission" date="2025-08" db="UniProtKB">
        <authorList>
            <consortium name="RefSeq"/>
        </authorList>
    </citation>
    <scope>IDENTIFICATION</scope>
    <source>
        <tissue evidence="3">Whole body</tissue>
    </source>
</reference>
<feature type="region of interest" description="Disordered" evidence="1">
    <location>
        <begin position="474"/>
        <end position="496"/>
    </location>
</feature>
<name>A0AAJ7N3L8_9HYME</name>
<evidence type="ECO:0000313" key="3">
    <source>
        <dbReference type="RefSeq" id="XP_017875239.2"/>
    </source>
</evidence>
<feature type="compositionally biased region" description="Basic and acidic residues" evidence="1">
    <location>
        <begin position="794"/>
        <end position="803"/>
    </location>
</feature>
<keyword evidence="2" id="KW-1185">Reference proteome</keyword>
<evidence type="ECO:0000313" key="2">
    <source>
        <dbReference type="Proteomes" id="UP000694925"/>
    </source>
</evidence>
<organism evidence="2 3">
    <name type="scientific">Ceratina calcarata</name>
    <dbReference type="NCBI Taxonomy" id="156304"/>
    <lineage>
        <taxon>Eukaryota</taxon>
        <taxon>Metazoa</taxon>
        <taxon>Ecdysozoa</taxon>
        <taxon>Arthropoda</taxon>
        <taxon>Hexapoda</taxon>
        <taxon>Insecta</taxon>
        <taxon>Pterygota</taxon>
        <taxon>Neoptera</taxon>
        <taxon>Endopterygota</taxon>
        <taxon>Hymenoptera</taxon>
        <taxon>Apocrita</taxon>
        <taxon>Aculeata</taxon>
        <taxon>Apoidea</taxon>
        <taxon>Anthophila</taxon>
        <taxon>Apidae</taxon>
        <taxon>Ceratina</taxon>
        <taxon>Zadontomerus</taxon>
    </lineage>
</organism>
<protein>
    <submittedName>
        <fullName evidence="3">Uncharacterized protein LOC108622086 isoform X1</fullName>
    </submittedName>
</protein>
<feature type="compositionally biased region" description="Basic and acidic residues" evidence="1">
    <location>
        <begin position="655"/>
        <end position="666"/>
    </location>
</feature>
<feature type="region of interest" description="Disordered" evidence="1">
    <location>
        <begin position="61"/>
        <end position="98"/>
    </location>
</feature>
<gene>
    <name evidence="3" type="primary">LOC108622086</name>
</gene>
<feature type="compositionally biased region" description="Basic and acidic residues" evidence="1">
    <location>
        <begin position="605"/>
        <end position="629"/>
    </location>
</feature>
<feature type="compositionally biased region" description="Basic and acidic residues" evidence="1">
    <location>
        <begin position="512"/>
        <end position="556"/>
    </location>
</feature>
<proteinExistence type="predicted"/>
<dbReference type="AlphaFoldDB" id="A0AAJ7N3L8"/>
<feature type="compositionally biased region" description="Basic and acidic residues" evidence="1">
    <location>
        <begin position="61"/>
        <end position="83"/>
    </location>
</feature>
<feature type="region of interest" description="Disordered" evidence="1">
    <location>
        <begin position="118"/>
        <end position="154"/>
    </location>
</feature>
<feature type="compositionally biased region" description="Basic and acidic residues" evidence="1">
    <location>
        <begin position="428"/>
        <end position="437"/>
    </location>
</feature>
<feature type="compositionally biased region" description="Basic and acidic residues" evidence="1">
    <location>
        <begin position="731"/>
        <end position="767"/>
    </location>
</feature>
<feature type="region of interest" description="Disordered" evidence="1">
    <location>
        <begin position="511"/>
        <end position="822"/>
    </location>
</feature>
<dbReference type="Proteomes" id="UP000694925">
    <property type="component" value="Unplaced"/>
</dbReference>
<dbReference type="GeneID" id="108622086"/>
<dbReference type="RefSeq" id="XP_017875239.2">
    <property type="nucleotide sequence ID" value="XM_018019750.2"/>
</dbReference>